<dbReference type="Proteomes" id="UP000650081">
    <property type="component" value="Unassembled WGS sequence"/>
</dbReference>
<gene>
    <name evidence="1" type="ORF">H9S92_20025</name>
</gene>
<evidence type="ECO:0000313" key="2">
    <source>
        <dbReference type="Proteomes" id="UP000650081"/>
    </source>
</evidence>
<dbReference type="EMBL" id="JACSIT010000152">
    <property type="protein sequence ID" value="MBC6996470.1"/>
    <property type="molecule type" value="Genomic_DNA"/>
</dbReference>
<proteinExistence type="predicted"/>
<organism evidence="1 2">
    <name type="scientific">Neolewinella lacunae</name>
    <dbReference type="NCBI Taxonomy" id="1517758"/>
    <lineage>
        <taxon>Bacteria</taxon>
        <taxon>Pseudomonadati</taxon>
        <taxon>Bacteroidota</taxon>
        <taxon>Saprospiria</taxon>
        <taxon>Saprospirales</taxon>
        <taxon>Lewinellaceae</taxon>
        <taxon>Neolewinella</taxon>
    </lineage>
</organism>
<comment type="caution">
    <text evidence="1">The sequence shown here is derived from an EMBL/GenBank/DDBJ whole genome shotgun (WGS) entry which is preliminary data.</text>
</comment>
<protein>
    <submittedName>
        <fullName evidence="1">Uncharacterized protein</fullName>
    </submittedName>
</protein>
<reference evidence="1" key="1">
    <citation type="submission" date="2020-08" db="EMBL/GenBank/DDBJ databases">
        <title>Lewinella bacteria from marine environments.</title>
        <authorList>
            <person name="Zhong Y."/>
        </authorList>
    </citation>
    <scope>NUCLEOTIDE SEQUENCE</scope>
    <source>
        <strain evidence="1">KCTC 42187</strain>
    </source>
</reference>
<evidence type="ECO:0000313" key="1">
    <source>
        <dbReference type="EMBL" id="MBC6996470.1"/>
    </source>
</evidence>
<dbReference type="RefSeq" id="WP_222936183.1">
    <property type="nucleotide sequence ID" value="NZ_JACSIT010000152.1"/>
</dbReference>
<accession>A0A923PQ24</accession>
<sequence length="507" mass="56533">MILANLDLSESDPKILKRAFEITGNGQEFTDTYGSIESGKKICLLNRDDWTIIVCEDDGGGTGGGGGSPFITNECGCQIFANQRKPGGTIKVEDTQFNQDFPVRRVRVVAKNGWFTWRRTDTDDNGCWRVDKEFSGRAWFWVKFKDTVTDRVKIRFSGIRGLRFWQKAFTGSVYLGRLNGPNFHNISTRFGRWNGQEVGTKVHYSWAGATVNNALHEFHDFSSQEGFIPPPDNINMMVNLKRTGGFATMLRQMGSQDFITAVNQGVGFWAPNAIGFTLNDNIGQVLVDATQSLSWPQSSPLLNTFLGDVNTGGDFRNSDRMKRLAYHEIGHASHFAGSSTSFYRSIIAAEVGAFGHGNPNVNLAGHIQIAESWAQHMALTMVKLQYPPSVGNTSVVLSWELEHEDVRNEKENHIPIGIFNDLIDGINLSENVYDEDDFILDSNGFIVSVPRTPLRDNVTGGYTNQFFAQTMNSSVFTPDILRQRCISSLPVNVTTADVNDLFSEYNN</sequence>
<keyword evidence="2" id="KW-1185">Reference proteome</keyword>
<name>A0A923PQ24_9BACT</name>
<dbReference type="AlphaFoldDB" id="A0A923PQ24"/>